<organism evidence="1 2">
    <name type="scientific">Pseudomonas nitroreducens</name>
    <dbReference type="NCBI Taxonomy" id="46680"/>
    <lineage>
        <taxon>Bacteria</taxon>
        <taxon>Pseudomonadati</taxon>
        <taxon>Pseudomonadota</taxon>
        <taxon>Gammaproteobacteria</taxon>
        <taxon>Pseudomonadales</taxon>
        <taxon>Pseudomonadaceae</taxon>
        <taxon>Pseudomonas</taxon>
    </lineage>
</organism>
<dbReference type="EMBL" id="JACHLI010000001">
    <property type="protein sequence ID" value="MBB4861469.1"/>
    <property type="molecule type" value="Genomic_DNA"/>
</dbReference>
<comment type="caution">
    <text evidence="1">The sequence shown here is derived from an EMBL/GenBank/DDBJ whole genome shotgun (WGS) entry which is preliminary data.</text>
</comment>
<protein>
    <submittedName>
        <fullName evidence="1">Uncharacterized protein</fullName>
    </submittedName>
</protein>
<sequence>MMLTHLKNFFSSKPAAPVDPSQRFAEIIREGLKGMRAEGGMDIDKENRVPVYLVKMCTALQSAINETRAEPVTLKEILTLDRAATGADYDRKLARRCLLMAQNRKA</sequence>
<dbReference type="Proteomes" id="UP000566995">
    <property type="component" value="Unassembled WGS sequence"/>
</dbReference>
<evidence type="ECO:0000313" key="2">
    <source>
        <dbReference type="Proteomes" id="UP000566995"/>
    </source>
</evidence>
<dbReference type="AlphaFoldDB" id="A0A7W7NZD0"/>
<gene>
    <name evidence="1" type="ORF">HNP46_000280</name>
</gene>
<reference evidence="1 2" key="1">
    <citation type="submission" date="2020-08" db="EMBL/GenBank/DDBJ databases">
        <title>Functional genomics of gut bacteria from endangered species of beetles.</title>
        <authorList>
            <person name="Carlos-Shanley C."/>
        </authorList>
    </citation>
    <scope>NUCLEOTIDE SEQUENCE [LARGE SCALE GENOMIC DNA]</scope>
    <source>
        <strain evidence="1 2">S00179</strain>
    </source>
</reference>
<dbReference type="RefSeq" id="WP_184585732.1">
    <property type="nucleotide sequence ID" value="NZ_JACHLI010000001.1"/>
</dbReference>
<evidence type="ECO:0000313" key="1">
    <source>
        <dbReference type="EMBL" id="MBB4861469.1"/>
    </source>
</evidence>
<proteinExistence type="predicted"/>
<accession>A0A7W7NZD0</accession>
<name>A0A7W7NZD0_PSENT</name>